<dbReference type="Proteomes" id="UP000790787">
    <property type="component" value="Chromosome 11"/>
</dbReference>
<name>A0AC58S5U0_TOBAC</name>
<reference evidence="2" key="2">
    <citation type="submission" date="2025-08" db="UniProtKB">
        <authorList>
            <consortium name="RefSeq"/>
        </authorList>
    </citation>
    <scope>IDENTIFICATION</scope>
    <source>
        <tissue evidence="2">Leaf</tissue>
    </source>
</reference>
<evidence type="ECO:0000313" key="2">
    <source>
        <dbReference type="RefSeq" id="XP_075080352.1"/>
    </source>
</evidence>
<organism evidence="1 2">
    <name type="scientific">Nicotiana tabacum</name>
    <name type="common">Common tobacco</name>
    <dbReference type="NCBI Taxonomy" id="4097"/>
    <lineage>
        <taxon>Eukaryota</taxon>
        <taxon>Viridiplantae</taxon>
        <taxon>Streptophyta</taxon>
        <taxon>Embryophyta</taxon>
        <taxon>Tracheophyta</taxon>
        <taxon>Spermatophyta</taxon>
        <taxon>Magnoliopsida</taxon>
        <taxon>eudicotyledons</taxon>
        <taxon>Gunneridae</taxon>
        <taxon>Pentapetalae</taxon>
        <taxon>asterids</taxon>
        <taxon>lamiids</taxon>
        <taxon>Solanales</taxon>
        <taxon>Solanaceae</taxon>
        <taxon>Nicotianoideae</taxon>
        <taxon>Nicotianeae</taxon>
        <taxon>Nicotiana</taxon>
    </lineage>
</organism>
<accession>A0AC58S5U0</accession>
<protein>
    <submittedName>
        <fullName evidence="2">Uncharacterized protein LOC142165870</fullName>
    </submittedName>
</protein>
<gene>
    <name evidence="2" type="primary">LOC142165870</name>
</gene>
<evidence type="ECO:0000313" key="1">
    <source>
        <dbReference type="Proteomes" id="UP000790787"/>
    </source>
</evidence>
<dbReference type="RefSeq" id="XP_075080352.1">
    <property type="nucleotide sequence ID" value="XM_075224251.1"/>
</dbReference>
<proteinExistence type="predicted"/>
<keyword evidence="1" id="KW-1185">Reference proteome</keyword>
<sequence length="180" mass="20753">MAQRQHILQQLKENLQVAQARMKFFADKNRTERVLNEGDMVYLKLQPYKQASVAVAVRKNLKLSAKYYGPYNILEKIGAVAYRLELLVGSQIHPVFHISQLKKRVGPDINSQHQPPLCDDDGCVMVQPMTILRRRVVKISNAATMKVLEEWSNLSPEEATWEDWGYIKSQFPDFISQLQP</sequence>
<reference evidence="1" key="1">
    <citation type="journal article" date="2014" name="Nat. Commun.">
        <title>The tobacco genome sequence and its comparison with those of tomato and potato.</title>
        <authorList>
            <person name="Sierro N."/>
            <person name="Battey J.N."/>
            <person name="Ouadi S."/>
            <person name="Bakaher N."/>
            <person name="Bovet L."/>
            <person name="Willig A."/>
            <person name="Goepfert S."/>
            <person name="Peitsch M.C."/>
            <person name="Ivanov N.V."/>
        </authorList>
    </citation>
    <scope>NUCLEOTIDE SEQUENCE [LARGE SCALE GENOMIC DNA]</scope>
</reference>